<comment type="similarity">
    <text evidence="4 13">Belongs to the dihydroorotate dehydrogenase family. Type 2 subfamily.</text>
</comment>
<keyword evidence="8 13" id="KW-0288">FMN</keyword>
<feature type="binding site" evidence="13">
    <location>
        <begin position="88"/>
        <end position="92"/>
    </location>
    <ligand>
        <name>FMN</name>
        <dbReference type="ChEBI" id="CHEBI:58210"/>
    </ligand>
</feature>
<keyword evidence="6 13" id="KW-1003">Cell membrane</keyword>
<dbReference type="AlphaFoldDB" id="A0A375IAP0"/>
<dbReference type="FunFam" id="3.20.20.70:FF:000028">
    <property type="entry name" value="Dihydroorotate dehydrogenase (quinone)"/>
    <property type="match status" value="1"/>
</dbReference>
<dbReference type="UniPathway" id="UPA00070">
    <property type="reaction ID" value="UER00946"/>
</dbReference>
<feature type="binding site" evidence="13">
    <location>
        <begin position="275"/>
        <end position="276"/>
    </location>
    <ligand>
        <name>substrate</name>
    </ligand>
</feature>
<evidence type="ECO:0000256" key="6">
    <source>
        <dbReference type="ARBA" id="ARBA00022475"/>
    </source>
</evidence>
<sequence length="367" mass="38966">MRASRYNAALVPTSAPPCRPPAHVLNALYPLFRPALFSMDAEDAHHFTLNNLLRAHRMGLGGCIGNRIADDPRTVMGVRFPNPVGLAAGLDKDGAYIDGLAALGFGFIEVGTVTPRAQPGNPRPRMFRLPQADALINRMGFNNGGVDAFVANVRASRWKAEGGVLGLNIGKNADTPIERANDDYLYCLERVYPHASYVTVNISSPNTKNLRQLQGASELDSLLSTLKAAQQRLADQHQRYVPLALKIAPDLDADQIGNIGDALVRHKIDGVIATNTTISREAVKGLPHADEAGGLSGRPVFEASTRVVRALRGVVGDAVPIIGVGGIFGGADARAKTDAGASLVQLYSGLVYRGPALVRECAAALRG</sequence>
<feature type="binding site" evidence="13">
    <location>
        <position position="201"/>
    </location>
    <ligand>
        <name>substrate</name>
    </ligand>
</feature>
<keyword evidence="9 13" id="KW-0665">Pyrimidine biosynthesis</keyword>
<dbReference type="PROSITE" id="PS00911">
    <property type="entry name" value="DHODEHASE_1"/>
    <property type="match status" value="1"/>
</dbReference>
<dbReference type="HAMAP" id="MF_00225">
    <property type="entry name" value="DHO_dh_type2"/>
    <property type="match status" value="1"/>
</dbReference>
<keyword evidence="10 13" id="KW-0560">Oxidoreductase</keyword>
<comment type="function">
    <text evidence="1 13">Catalyzes the conversion of dihydroorotate to orotate with quinone as electron acceptor.</text>
</comment>
<evidence type="ECO:0000256" key="7">
    <source>
        <dbReference type="ARBA" id="ARBA00022630"/>
    </source>
</evidence>
<feature type="binding site" evidence="13">
    <location>
        <position position="246"/>
    </location>
    <ligand>
        <name>FMN</name>
        <dbReference type="ChEBI" id="CHEBI:58210"/>
    </ligand>
</feature>
<dbReference type="EMBL" id="OOEF01000043">
    <property type="protein sequence ID" value="SPK70315.1"/>
    <property type="molecule type" value="Genomic_DNA"/>
</dbReference>
<evidence type="ECO:0000256" key="13">
    <source>
        <dbReference type="HAMAP-Rule" id="MF_00225"/>
    </source>
</evidence>
<feature type="binding site" evidence="13">
    <location>
        <begin position="137"/>
        <end position="141"/>
    </location>
    <ligand>
        <name>substrate</name>
    </ligand>
</feature>
<dbReference type="Proteomes" id="UP000255505">
    <property type="component" value="Unassembled WGS sequence"/>
</dbReference>
<dbReference type="GO" id="GO:0005886">
    <property type="term" value="C:plasma membrane"/>
    <property type="evidence" value="ECO:0007669"/>
    <property type="project" value="UniProtKB-SubCell"/>
</dbReference>
<evidence type="ECO:0000256" key="12">
    <source>
        <dbReference type="ARBA" id="ARBA00048639"/>
    </source>
</evidence>
<evidence type="ECO:0000256" key="8">
    <source>
        <dbReference type="ARBA" id="ARBA00022643"/>
    </source>
</evidence>
<evidence type="ECO:0000256" key="10">
    <source>
        <dbReference type="ARBA" id="ARBA00023002"/>
    </source>
</evidence>
<feature type="binding site" evidence="13">
    <location>
        <position position="201"/>
    </location>
    <ligand>
        <name>FMN</name>
        <dbReference type="ChEBI" id="CHEBI:58210"/>
    </ligand>
</feature>
<proteinExistence type="inferred from homology"/>
<feature type="binding site" evidence="13">
    <location>
        <position position="326"/>
    </location>
    <ligand>
        <name>FMN</name>
        <dbReference type="ChEBI" id="CHEBI:58210"/>
    </ligand>
</feature>
<dbReference type="PROSITE" id="PS00912">
    <property type="entry name" value="DHODEHASE_2"/>
    <property type="match status" value="1"/>
</dbReference>
<evidence type="ECO:0000313" key="15">
    <source>
        <dbReference type="EMBL" id="SPK70315.1"/>
    </source>
</evidence>
<comment type="subcellular location">
    <subcellularLocation>
        <location evidence="2 13">Cell membrane</location>
        <topology evidence="2 13">Peripheral membrane protein</topology>
    </subcellularLocation>
</comment>
<comment type="cofactor">
    <cofactor evidence="13">
        <name>FMN</name>
        <dbReference type="ChEBI" id="CHEBI:58210"/>
    </cofactor>
    <text evidence="13">Binds 1 FMN per subunit.</text>
</comment>
<dbReference type="PANTHER" id="PTHR48109">
    <property type="entry name" value="DIHYDROOROTATE DEHYDROGENASE (QUINONE), MITOCHONDRIAL-RELATED"/>
    <property type="match status" value="1"/>
</dbReference>
<feature type="binding site" evidence="13">
    <location>
        <position position="112"/>
    </location>
    <ligand>
        <name>FMN</name>
        <dbReference type="ChEBI" id="CHEBI:58210"/>
    </ligand>
</feature>
<evidence type="ECO:0000259" key="14">
    <source>
        <dbReference type="Pfam" id="PF01180"/>
    </source>
</evidence>
<evidence type="ECO:0000256" key="11">
    <source>
        <dbReference type="ARBA" id="ARBA00023136"/>
    </source>
</evidence>
<evidence type="ECO:0000313" key="17">
    <source>
        <dbReference type="Proteomes" id="UP000255505"/>
    </source>
</evidence>
<dbReference type="GO" id="GO:0005737">
    <property type="term" value="C:cytoplasm"/>
    <property type="evidence" value="ECO:0007669"/>
    <property type="project" value="InterPro"/>
</dbReference>
<feature type="binding site" evidence="13">
    <location>
        <position position="168"/>
    </location>
    <ligand>
        <name>FMN</name>
        <dbReference type="ChEBI" id="CHEBI:58210"/>
    </ligand>
</feature>
<dbReference type="InterPro" id="IPR001295">
    <property type="entry name" value="Dihydroorotate_DH_CS"/>
</dbReference>
<evidence type="ECO:0000313" key="16">
    <source>
        <dbReference type="EMBL" id="SPK72587.1"/>
    </source>
</evidence>
<dbReference type="GO" id="GO:0044205">
    <property type="term" value="P:'de novo' UMP biosynthetic process"/>
    <property type="evidence" value="ECO:0007669"/>
    <property type="project" value="UniProtKB-UniRule"/>
</dbReference>
<dbReference type="InterPro" id="IPR005719">
    <property type="entry name" value="Dihydroorotate_DH_2"/>
</dbReference>
<evidence type="ECO:0000256" key="4">
    <source>
        <dbReference type="ARBA" id="ARBA00005359"/>
    </source>
</evidence>
<evidence type="ECO:0000256" key="5">
    <source>
        <dbReference type="ARBA" id="ARBA00011245"/>
    </source>
</evidence>
<dbReference type="InterPro" id="IPR050074">
    <property type="entry name" value="DHO_dehydrogenase"/>
</dbReference>
<feature type="domain" description="Dihydroorotate dehydrogenase catalytic" evidence="14">
    <location>
        <begin position="74"/>
        <end position="361"/>
    </location>
</feature>
<feature type="active site" description="Nucleophile" evidence="13">
    <location>
        <position position="204"/>
    </location>
</feature>
<keyword evidence="7 13" id="KW-0285">Flavoprotein</keyword>
<feature type="binding site" evidence="13">
    <location>
        <position position="274"/>
    </location>
    <ligand>
        <name>FMN</name>
        <dbReference type="ChEBI" id="CHEBI:58210"/>
    </ligand>
</feature>
<dbReference type="GO" id="GO:0006207">
    <property type="term" value="P:'de novo' pyrimidine nucleobase biosynthetic process"/>
    <property type="evidence" value="ECO:0007669"/>
    <property type="project" value="UniProtKB-UniRule"/>
</dbReference>
<dbReference type="EMBL" id="LT991976">
    <property type="protein sequence ID" value="SPK72587.1"/>
    <property type="molecule type" value="Genomic_DNA"/>
</dbReference>
<dbReference type="NCBIfam" id="TIGR01036">
    <property type="entry name" value="pyrD_sub2"/>
    <property type="match status" value="1"/>
</dbReference>
<comment type="pathway">
    <text evidence="3 13">Pyrimidine metabolism; UMP biosynthesis via de novo pathway; orotate from (S)-dihydroorotate (quinone route): step 1/1.</text>
</comment>
<dbReference type="NCBIfam" id="NF003652">
    <property type="entry name" value="PRK05286.2-5"/>
    <property type="match status" value="1"/>
</dbReference>
<accession>A0A375IAP0</accession>
<protein>
    <recommendedName>
        <fullName evidence="13">Dihydroorotate dehydrogenase (quinone)</fullName>
        <ecNumber evidence="13">1.3.5.2</ecNumber>
    </recommendedName>
    <alternativeName>
        <fullName evidence="13">DHOdehase</fullName>
        <shortName evidence="13">DHOD</shortName>
        <shortName evidence="13">DHODase</shortName>
    </alternativeName>
    <alternativeName>
        <fullName evidence="13">Dihydroorotate oxidase</fullName>
    </alternativeName>
</protein>
<dbReference type="Gene3D" id="3.20.20.70">
    <property type="entry name" value="Aldolase class I"/>
    <property type="match status" value="1"/>
</dbReference>
<comment type="subunit">
    <text evidence="5 13">Monomer.</text>
</comment>
<dbReference type="InterPro" id="IPR005720">
    <property type="entry name" value="Dihydroorotate_DH_cat"/>
</dbReference>
<dbReference type="NCBIfam" id="NF003645">
    <property type="entry name" value="PRK05286.1-2"/>
    <property type="match status" value="1"/>
</dbReference>
<evidence type="ECO:0000256" key="9">
    <source>
        <dbReference type="ARBA" id="ARBA00022975"/>
    </source>
</evidence>
<reference evidence="15 17" key="1">
    <citation type="submission" date="2018-01" db="EMBL/GenBank/DDBJ databases">
        <authorList>
            <person name="Gaut B.S."/>
            <person name="Morton B.R."/>
            <person name="Clegg M.T."/>
            <person name="Duvall M.R."/>
        </authorList>
    </citation>
    <scope>NUCLEOTIDE SEQUENCE [LARGE SCALE GENOMIC DNA]</scope>
    <source>
        <strain evidence="15">Cupriavidus taiwanensis LMG 19425</strain>
    </source>
</reference>
<feature type="binding site" evidence="13">
    <location>
        <begin position="347"/>
        <end position="348"/>
    </location>
    <ligand>
        <name>FMN</name>
        <dbReference type="ChEBI" id="CHEBI:58210"/>
    </ligand>
</feature>
<dbReference type="NCBIfam" id="NF003644">
    <property type="entry name" value="PRK05286.1-1"/>
    <property type="match status" value="1"/>
</dbReference>
<dbReference type="SUPFAM" id="SSF51395">
    <property type="entry name" value="FMN-linked oxidoreductases"/>
    <property type="match status" value="1"/>
</dbReference>
<organism evidence="15 17">
    <name type="scientific">Cupriavidus taiwanensis</name>
    <dbReference type="NCBI Taxonomy" id="164546"/>
    <lineage>
        <taxon>Bacteria</taxon>
        <taxon>Pseudomonadati</taxon>
        <taxon>Pseudomonadota</taxon>
        <taxon>Betaproteobacteria</taxon>
        <taxon>Burkholderiales</taxon>
        <taxon>Burkholderiaceae</taxon>
        <taxon>Cupriavidus</taxon>
    </lineage>
</organism>
<feature type="binding site" evidence="13">
    <location>
        <position position="297"/>
    </location>
    <ligand>
        <name>FMN</name>
        <dbReference type="ChEBI" id="CHEBI:58210"/>
    </ligand>
</feature>
<dbReference type="PANTHER" id="PTHR48109:SF4">
    <property type="entry name" value="DIHYDROOROTATE DEHYDROGENASE (QUINONE), MITOCHONDRIAL"/>
    <property type="match status" value="1"/>
</dbReference>
<dbReference type="NCBIfam" id="NF003646">
    <property type="entry name" value="PRK05286.1-4"/>
    <property type="match status" value="1"/>
</dbReference>
<keyword evidence="11 13" id="KW-0472">Membrane</keyword>
<evidence type="ECO:0000256" key="3">
    <source>
        <dbReference type="ARBA" id="ARBA00005161"/>
    </source>
</evidence>
<dbReference type="GO" id="GO:0106430">
    <property type="term" value="F:dihydroorotate dehydrogenase (quinone) activity"/>
    <property type="evidence" value="ECO:0007669"/>
    <property type="project" value="UniProtKB-EC"/>
</dbReference>
<dbReference type="EC" id="1.3.5.2" evidence="13"/>
<gene>
    <name evidence="13 15" type="primary">pyrD</name>
    <name evidence="16" type="ORF">CT19425_70287</name>
    <name evidence="15" type="ORF">CT19425_U480032</name>
</gene>
<dbReference type="Pfam" id="PF01180">
    <property type="entry name" value="DHO_dh"/>
    <property type="match status" value="1"/>
</dbReference>
<feature type="binding site" evidence="13">
    <location>
        <position position="92"/>
    </location>
    <ligand>
        <name>substrate</name>
    </ligand>
</feature>
<name>A0A375IAP0_9BURK</name>
<feature type="binding site" evidence="13">
    <location>
        <position position="206"/>
    </location>
    <ligand>
        <name>substrate</name>
    </ligand>
</feature>
<evidence type="ECO:0000256" key="2">
    <source>
        <dbReference type="ARBA" id="ARBA00004202"/>
    </source>
</evidence>
<evidence type="ECO:0000256" key="1">
    <source>
        <dbReference type="ARBA" id="ARBA00003125"/>
    </source>
</evidence>
<dbReference type="CDD" id="cd04738">
    <property type="entry name" value="DHOD_2_like"/>
    <property type="match status" value="1"/>
</dbReference>
<comment type="catalytic activity">
    <reaction evidence="12 13">
        <text>(S)-dihydroorotate + a quinone = orotate + a quinol</text>
        <dbReference type="Rhea" id="RHEA:30187"/>
        <dbReference type="ChEBI" id="CHEBI:24646"/>
        <dbReference type="ChEBI" id="CHEBI:30839"/>
        <dbReference type="ChEBI" id="CHEBI:30864"/>
        <dbReference type="ChEBI" id="CHEBI:132124"/>
        <dbReference type="EC" id="1.3.5.2"/>
    </reaction>
</comment>
<dbReference type="Proteomes" id="UP000255505">
    <property type="component" value="Chromosome I"/>
</dbReference>
<dbReference type="InterPro" id="IPR013785">
    <property type="entry name" value="Aldolase_TIM"/>
</dbReference>